<dbReference type="SUPFAM" id="SSF51366">
    <property type="entry name" value="Ribulose-phoshate binding barrel"/>
    <property type="match status" value="1"/>
</dbReference>
<comment type="pathway">
    <text evidence="3 7">Amino-sugar metabolism; N-acetylneuraminate degradation; D-fructose 6-phosphate from N-acetylneuraminate: step 3/5.</text>
</comment>
<dbReference type="CDD" id="cd04729">
    <property type="entry name" value="NanE"/>
    <property type="match status" value="1"/>
</dbReference>
<sequence length="226" mass="23266">MHPAIRALEGTLIVSCQAYPGEPMRDPRTMAQVAAAVEEGGASAVRAQGLEDIAQVKTAVTVPVIGIWKDGSEGVFITPTLAHCRAVIEAGADILALDGTLRERPDGLTFAETLRRIRDLTDIPVMADCDSEESALAAAEAGADIIGTTLAGYTGARPSTEGPDLELLSSLVAQLPGRAVVAEGRVHTTAQAAACREAGAFAVVVGTAITHPTSITRWFGAAVQGA</sequence>
<dbReference type="EC" id="5.1.3.9" evidence="7"/>
<comment type="function">
    <text evidence="2 7">Converts N-acetylmannosamine-6-phosphate (ManNAc-6-P) to N-acetylglucosamine-6-phosphate (GlcNAc-6-P).</text>
</comment>
<reference evidence="8" key="1">
    <citation type="submission" date="2022-02" db="EMBL/GenBank/DDBJ databases">
        <authorList>
            <person name="Lee M."/>
            <person name="Kim S.-J."/>
            <person name="Jung M.-Y."/>
        </authorList>
    </citation>
    <scope>NUCLEOTIDE SEQUENCE</scope>
    <source>
        <strain evidence="8">JHP9</strain>
    </source>
</reference>
<name>A0ABT0QY75_9MICO</name>
<evidence type="ECO:0000313" key="9">
    <source>
        <dbReference type="Proteomes" id="UP001203761"/>
    </source>
</evidence>
<dbReference type="InterPro" id="IPR007260">
    <property type="entry name" value="NanE"/>
</dbReference>
<dbReference type="InterPro" id="IPR011060">
    <property type="entry name" value="RibuloseP-bd_barrel"/>
</dbReference>
<dbReference type="Gene3D" id="3.20.20.70">
    <property type="entry name" value="Aldolase class I"/>
    <property type="match status" value="1"/>
</dbReference>
<proteinExistence type="inferred from homology"/>
<dbReference type="NCBIfam" id="NF002231">
    <property type="entry name" value="PRK01130.1"/>
    <property type="match status" value="1"/>
</dbReference>
<accession>A0ABT0QY75</accession>
<keyword evidence="5 7" id="KW-0413">Isomerase</keyword>
<keyword evidence="6 7" id="KW-0119">Carbohydrate metabolism</keyword>
<evidence type="ECO:0000256" key="1">
    <source>
        <dbReference type="ARBA" id="ARBA00000056"/>
    </source>
</evidence>
<gene>
    <name evidence="7" type="primary">nanE</name>
    <name evidence="8" type="ORF">Bequi_04110</name>
</gene>
<evidence type="ECO:0000256" key="6">
    <source>
        <dbReference type="ARBA" id="ARBA00023277"/>
    </source>
</evidence>
<organism evidence="8 9">
    <name type="scientific">Brachybacterium equifaecis</name>
    <dbReference type="NCBI Taxonomy" id="2910770"/>
    <lineage>
        <taxon>Bacteria</taxon>
        <taxon>Bacillati</taxon>
        <taxon>Actinomycetota</taxon>
        <taxon>Actinomycetes</taxon>
        <taxon>Micrococcales</taxon>
        <taxon>Dermabacteraceae</taxon>
        <taxon>Brachybacterium</taxon>
    </lineage>
</organism>
<dbReference type="InterPro" id="IPR013785">
    <property type="entry name" value="Aldolase_TIM"/>
</dbReference>
<evidence type="ECO:0000256" key="3">
    <source>
        <dbReference type="ARBA" id="ARBA00005081"/>
    </source>
</evidence>
<dbReference type="Pfam" id="PF04131">
    <property type="entry name" value="NanE"/>
    <property type="match status" value="1"/>
</dbReference>
<evidence type="ECO:0000256" key="2">
    <source>
        <dbReference type="ARBA" id="ARBA00002147"/>
    </source>
</evidence>
<evidence type="ECO:0000313" key="8">
    <source>
        <dbReference type="EMBL" id="MCL6422576.1"/>
    </source>
</evidence>
<evidence type="ECO:0000256" key="7">
    <source>
        <dbReference type="HAMAP-Rule" id="MF_01235"/>
    </source>
</evidence>
<protein>
    <recommendedName>
        <fullName evidence="7">Putative N-acetylmannosamine-6-phosphate 2-epimerase</fullName>
        <ecNumber evidence="7">5.1.3.9</ecNumber>
    </recommendedName>
    <alternativeName>
        <fullName evidence="7">ManNAc-6-P epimerase</fullName>
    </alternativeName>
</protein>
<dbReference type="Proteomes" id="UP001203761">
    <property type="component" value="Unassembled WGS sequence"/>
</dbReference>
<dbReference type="HAMAP" id="MF_01235">
    <property type="entry name" value="ManNAc6P_epimer"/>
    <property type="match status" value="1"/>
</dbReference>
<evidence type="ECO:0000256" key="5">
    <source>
        <dbReference type="ARBA" id="ARBA00023235"/>
    </source>
</evidence>
<keyword evidence="9" id="KW-1185">Reference proteome</keyword>
<comment type="similarity">
    <text evidence="4 7">Belongs to the NanE family.</text>
</comment>
<dbReference type="PANTHER" id="PTHR36204:SF1">
    <property type="entry name" value="N-ACETYLMANNOSAMINE-6-PHOSPHATE 2-EPIMERASE-RELATED"/>
    <property type="match status" value="1"/>
</dbReference>
<dbReference type="EMBL" id="JAKNCJ010000001">
    <property type="protein sequence ID" value="MCL6422576.1"/>
    <property type="molecule type" value="Genomic_DNA"/>
</dbReference>
<comment type="caution">
    <text evidence="8">The sequence shown here is derived from an EMBL/GenBank/DDBJ whole genome shotgun (WGS) entry which is preliminary data.</text>
</comment>
<evidence type="ECO:0000256" key="4">
    <source>
        <dbReference type="ARBA" id="ARBA00007439"/>
    </source>
</evidence>
<dbReference type="PANTHER" id="PTHR36204">
    <property type="entry name" value="N-ACETYLMANNOSAMINE-6-PHOSPHATE 2-EPIMERASE-RELATED"/>
    <property type="match status" value="1"/>
</dbReference>
<comment type="catalytic activity">
    <reaction evidence="1 7">
        <text>an N-acyl-D-glucosamine 6-phosphate = an N-acyl-D-mannosamine 6-phosphate</text>
        <dbReference type="Rhea" id="RHEA:23932"/>
        <dbReference type="ChEBI" id="CHEBI:57599"/>
        <dbReference type="ChEBI" id="CHEBI:57666"/>
        <dbReference type="EC" id="5.1.3.9"/>
    </reaction>
</comment>